<dbReference type="AlphaFoldDB" id="A0A433UGJ9"/>
<comment type="caution">
    <text evidence="3">The sequence shown here is derived from an EMBL/GenBank/DDBJ whole genome shotgun (WGS) entry which is preliminary data.</text>
</comment>
<dbReference type="InterPro" id="IPR056339">
    <property type="entry name" value="CARF_Card1"/>
</dbReference>
<evidence type="ECO:0000313" key="3">
    <source>
        <dbReference type="EMBL" id="RUS92961.1"/>
    </source>
</evidence>
<dbReference type="InterPro" id="IPR011856">
    <property type="entry name" value="tRNA_endonuc-like_dom_sf"/>
</dbReference>
<sequence length="443" mass="51352">MSTSELDKYKVDHLFLLIGENPLPNYVAAKLLVNKNGNVYLVHTTDTEDKAKRLQGILIRSESHLKTIQLWSIEDYESDAHNIRIKINEVIEKISNGKIGLNYTGGTKAMSVHAYRTLFYEEIEENNKNRDKIYKQRSNLIFSYLDPRNLEMCIDRENKEIEKIKIEPNILQVDIKTIFELHGWKWHPEPAKEPEQPKAAKAFAEFHTQEDSLNSWKNWCVKIFRPVTKDKKSNWLGDQELKKVAPLNLDILQCDNSIITALHELGLTGEELSLQTLKENGFKNIKQVCKWLDGEWLEHYVLQKVQEISEDLLIHDSATSFWMATYKNPKQNKFQFDVAFMRGYQLFAISCTTDQTKQLCKSKLFEAYIRAQQLGGSEARVALVCCANKKDVLALRTEITNVFSTEPDSQKKDEKIAVFGREHLLNLSQEIADWIRNNEAKKK</sequence>
<evidence type="ECO:0000259" key="1">
    <source>
        <dbReference type="Pfam" id="PF09002"/>
    </source>
</evidence>
<organism evidence="3 4">
    <name type="scientific">Trichormus variabilis SAG 1403-4b</name>
    <dbReference type="NCBI Taxonomy" id="447716"/>
    <lineage>
        <taxon>Bacteria</taxon>
        <taxon>Bacillati</taxon>
        <taxon>Cyanobacteriota</taxon>
        <taxon>Cyanophyceae</taxon>
        <taxon>Nostocales</taxon>
        <taxon>Nostocaceae</taxon>
        <taxon>Trichormus</taxon>
    </lineage>
</organism>
<proteinExistence type="predicted"/>
<dbReference type="Gene3D" id="3.40.50.10770">
    <property type="entry name" value="Hypothetical protein VC1899 like domain (Restriction endonuclease-like)"/>
    <property type="match status" value="1"/>
</dbReference>
<dbReference type="InterPro" id="IPR011335">
    <property type="entry name" value="Restrct_endonuc-II-like"/>
</dbReference>
<dbReference type="Gene3D" id="3.40.1350.10">
    <property type="match status" value="1"/>
</dbReference>
<dbReference type="RefSeq" id="WP_127056499.1">
    <property type="nucleotide sequence ID" value="NZ_RSCM01000022.1"/>
</dbReference>
<dbReference type="Proteomes" id="UP000276103">
    <property type="component" value="Unassembled WGS sequence"/>
</dbReference>
<evidence type="ECO:0000259" key="2">
    <source>
        <dbReference type="Pfam" id="PF23400"/>
    </source>
</evidence>
<name>A0A433UGJ9_ANAVA</name>
<keyword evidence="4" id="KW-1185">Reference proteome</keyword>
<reference evidence="3 4" key="1">
    <citation type="journal article" date="2019" name="Genome Biol. Evol.">
        <title>Day and night: Metabolic profiles and evolutionary relationships of six axenic non-marine cyanobacteria.</title>
        <authorList>
            <person name="Will S.E."/>
            <person name="Henke P."/>
            <person name="Boedeker C."/>
            <person name="Huang S."/>
            <person name="Brinkmann H."/>
            <person name="Rohde M."/>
            <person name="Jarek M."/>
            <person name="Friedl T."/>
            <person name="Seufert S."/>
            <person name="Schumacher M."/>
            <person name="Overmann J."/>
            <person name="Neumann-Schaal M."/>
            <person name="Petersen J."/>
        </authorList>
    </citation>
    <scope>NUCLEOTIDE SEQUENCE [LARGE SCALE GENOMIC DNA]</scope>
    <source>
        <strain evidence="3 4">SAG 1403-4b</strain>
    </source>
</reference>
<accession>A0A433UGJ9</accession>
<dbReference type="OrthoDB" id="9797116at2"/>
<evidence type="ECO:0000313" key="4">
    <source>
        <dbReference type="Proteomes" id="UP000276103"/>
    </source>
</evidence>
<protein>
    <recommendedName>
        <fullName evidence="5">DUF1887 domain-containing protein</fullName>
    </recommendedName>
</protein>
<dbReference type="SUPFAM" id="SSF52980">
    <property type="entry name" value="Restriction endonuclease-like"/>
    <property type="match status" value="1"/>
</dbReference>
<gene>
    <name evidence="3" type="ORF">DSM107003_47080</name>
</gene>
<evidence type="ECO:0008006" key="5">
    <source>
        <dbReference type="Google" id="ProtNLM"/>
    </source>
</evidence>
<feature type="domain" description="Card1 CARF" evidence="2">
    <location>
        <begin position="16"/>
        <end position="121"/>
    </location>
</feature>
<dbReference type="InterPro" id="IPR015093">
    <property type="entry name" value="Card1_endonucl_dom"/>
</dbReference>
<dbReference type="Pfam" id="PF09002">
    <property type="entry name" value="Card1_endonuc"/>
    <property type="match status" value="1"/>
</dbReference>
<dbReference type="Pfam" id="PF23400">
    <property type="entry name" value="CARF_Card1"/>
    <property type="match status" value="1"/>
</dbReference>
<feature type="domain" description="Card1 endonuclease" evidence="1">
    <location>
        <begin position="288"/>
        <end position="396"/>
    </location>
</feature>
<dbReference type="EMBL" id="RSCM01000022">
    <property type="protein sequence ID" value="RUS92961.1"/>
    <property type="molecule type" value="Genomic_DNA"/>
</dbReference>
<dbReference type="GO" id="GO:0003676">
    <property type="term" value="F:nucleic acid binding"/>
    <property type="evidence" value="ECO:0007669"/>
    <property type="project" value="InterPro"/>
</dbReference>